<dbReference type="OrthoDB" id="9773478at2"/>
<evidence type="ECO:0000313" key="2">
    <source>
        <dbReference type="Proteomes" id="UP000321764"/>
    </source>
</evidence>
<keyword evidence="1" id="KW-0378">Hydrolase</keyword>
<sequence length="245" mass="26882">MKLNCDLAESFGSWKIEGEEQVMPLIDQANIACGFHAGDPVTMSKTLALAKQHQVSVGAHPGYPDLNGFGRRSMAMSELELKTCVQYQIAAVAGMASIQGLTLSYVKPHGALYNDMMRDDKVRATIMQAVADYPLALPLMLQATEQHQQHQAEADQYDLPLLFEAFADRGYTNQGLLVPRNQAGAMLNGEQMLERVKSLCEQGVIYSVDGAALTYPVDSLCVHGDNAESVAHIQEIQSLMRCYEN</sequence>
<dbReference type="GO" id="GO:0017168">
    <property type="term" value="F:5-oxoprolinase (ATP-hydrolyzing) activity"/>
    <property type="evidence" value="ECO:0007669"/>
    <property type="project" value="UniProtKB-EC"/>
</dbReference>
<dbReference type="Proteomes" id="UP000321764">
    <property type="component" value="Unassembled WGS sequence"/>
</dbReference>
<dbReference type="Pfam" id="PF03746">
    <property type="entry name" value="LamB_YcsF"/>
    <property type="match status" value="1"/>
</dbReference>
<dbReference type="AlphaFoldDB" id="A0A5C8Z2I3"/>
<reference evidence="1 2" key="1">
    <citation type="submission" date="2019-07" db="EMBL/GenBank/DDBJ databases">
        <title>Reinekea sp. strain SSH23 genome sequencing and assembly.</title>
        <authorList>
            <person name="Kim I."/>
        </authorList>
    </citation>
    <scope>NUCLEOTIDE SEQUENCE [LARGE SCALE GENOMIC DNA]</scope>
    <source>
        <strain evidence="1 2">SSH23</strain>
    </source>
</reference>
<name>A0A5C8Z2I3_9GAMM</name>
<dbReference type="EMBL" id="VKAD01000003">
    <property type="protein sequence ID" value="TXR51423.1"/>
    <property type="molecule type" value="Genomic_DNA"/>
</dbReference>
<dbReference type="SUPFAM" id="SSF88713">
    <property type="entry name" value="Glycoside hydrolase/deacetylase"/>
    <property type="match status" value="1"/>
</dbReference>
<dbReference type="EC" id="3.5.2.9" evidence="1"/>
<evidence type="ECO:0000313" key="1">
    <source>
        <dbReference type="EMBL" id="TXR51423.1"/>
    </source>
</evidence>
<accession>A0A5C8Z2I3</accession>
<dbReference type="NCBIfam" id="NF003816">
    <property type="entry name" value="PRK05406.1-5"/>
    <property type="match status" value="1"/>
</dbReference>
<dbReference type="PANTHER" id="PTHR30292:SF0">
    <property type="entry name" value="5-OXOPROLINASE SUBUNIT A"/>
    <property type="match status" value="1"/>
</dbReference>
<protein>
    <submittedName>
        <fullName evidence="1">5-oxoprolinase subunit PxpA</fullName>
        <ecNumber evidence="1">3.5.2.9</ecNumber>
    </submittedName>
</protein>
<dbReference type="InterPro" id="IPR011330">
    <property type="entry name" value="Glyco_hydro/deAcase_b/a-brl"/>
</dbReference>
<comment type="caution">
    <text evidence="1">The sequence shown here is derived from an EMBL/GenBank/DDBJ whole genome shotgun (WGS) entry which is preliminary data.</text>
</comment>
<proteinExistence type="predicted"/>
<keyword evidence="2" id="KW-1185">Reference proteome</keyword>
<dbReference type="RefSeq" id="WP_147714918.1">
    <property type="nucleotide sequence ID" value="NZ_VKAD01000003.1"/>
</dbReference>
<dbReference type="PANTHER" id="PTHR30292">
    <property type="entry name" value="UNCHARACTERIZED PROTEIN YBGL-RELATED"/>
    <property type="match status" value="1"/>
</dbReference>
<dbReference type="InterPro" id="IPR005501">
    <property type="entry name" value="LamB/YcsF/PxpA-like"/>
</dbReference>
<dbReference type="Gene3D" id="3.20.20.370">
    <property type="entry name" value="Glycoside hydrolase/deacetylase"/>
    <property type="match status" value="1"/>
</dbReference>
<gene>
    <name evidence="1" type="primary">pxpA</name>
    <name evidence="1" type="ORF">FME95_12930</name>
</gene>
<dbReference type="GO" id="GO:0005975">
    <property type="term" value="P:carbohydrate metabolic process"/>
    <property type="evidence" value="ECO:0007669"/>
    <property type="project" value="InterPro"/>
</dbReference>
<dbReference type="CDD" id="cd10787">
    <property type="entry name" value="LamB_YcsF_like"/>
    <property type="match status" value="1"/>
</dbReference>
<dbReference type="NCBIfam" id="NF003814">
    <property type="entry name" value="PRK05406.1-3"/>
    <property type="match status" value="1"/>
</dbReference>
<organism evidence="1 2">
    <name type="scientific">Reinekea thalattae</name>
    <dbReference type="NCBI Taxonomy" id="2593301"/>
    <lineage>
        <taxon>Bacteria</taxon>
        <taxon>Pseudomonadati</taxon>
        <taxon>Pseudomonadota</taxon>
        <taxon>Gammaproteobacteria</taxon>
        <taxon>Oceanospirillales</taxon>
        <taxon>Saccharospirillaceae</taxon>
        <taxon>Reinekea</taxon>
    </lineage>
</organism>